<keyword evidence="2" id="KW-1185">Reference proteome</keyword>
<evidence type="ECO:0000313" key="1">
    <source>
        <dbReference type="EMBL" id="EAR07895.1"/>
    </source>
</evidence>
<dbReference type="STRING" id="314283.MED297_15235"/>
<dbReference type="HOGENOM" id="CLU_539609_0_0_6"/>
<dbReference type="SUPFAM" id="SSF52402">
    <property type="entry name" value="Adenine nucleotide alpha hydrolases-like"/>
    <property type="match status" value="1"/>
</dbReference>
<reference evidence="1 2" key="1">
    <citation type="submission" date="2006-02" db="EMBL/GenBank/DDBJ databases">
        <authorList>
            <person name="Pinhassi J."/>
            <person name="Pedros-Alio C."/>
            <person name="Ferriera S."/>
            <person name="Johnson J."/>
            <person name="Kravitz S."/>
            <person name="Halpern A."/>
            <person name="Remington K."/>
            <person name="Beeson K."/>
            <person name="Tran B."/>
            <person name="Rogers Y.-H."/>
            <person name="Friedman R."/>
            <person name="Venter J.C."/>
        </authorList>
    </citation>
    <scope>NUCLEOTIDE SEQUENCE [LARGE SCALE GENOMIC DNA]</scope>
    <source>
        <strain evidence="1 2">MED297</strain>
    </source>
</reference>
<evidence type="ECO:0008006" key="3">
    <source>
        <dbReference type="Google" id="ProtNLM"/>
    </source>
</evidence>
<proteinExistence type="predicted"/>
<organism evidence="1 2">
    <name type="scientific">Reinekea blandensis MED297</name>
    <dbReference type="NCBI Taxonomy" id="314283"/>
    <lineage>
        <taxon>Bacteria</taxon>
        <taxon>Pseudomonadati</taxon>
        <taxon>Pseudomonadota</taxon>
        <taxon>Gammaproteobacteria</taxon>
        <taxon>Oceanospirillales</taxon>
        <taxon>Saccharospirillaceae</taxon>
        <taxon>Reinekea</taxon>
    </lineage>
</organism>
<accession>A4BIW2</accession>
<gene>
    <name evidence="1" type="ORF">MED297_15235</name>
</gene>
<dbReference type="RefSeq" id="WP_008043145.1">
    <property type="nucleotide sequence ID" value="NZ_CH724150.1"/>
</dbReference>
<name>A4BIW2_9GAMM</name>
<dbReference type="Gene3D" id="3.40.50.620">
    <property type="entry name" value="HUPs"/>
    <property type="match status" value="1"/>
</dbReference>
<protein>
    <recommendedName>
        <fullName evidence="3">Asparagine synthetase domain-containing protein</fullName>
    </recommendedName>
</protein>
<dbReference type="EMBL" id="AAOE01000029">
    <property type="protein sequence ID" value="EAR07895.1"/>
    <property type="molecule type" value="Genomic_DNA"/>
</dbReference>
<dbReference type="OrthoDB" id="248828at2"/>
<comment type="caution">
    <text evidence="1">The sequence shown here is derived from an EMBL/GenBank/DDBJ whole genome shotgun (WGS) entry which is preliminary data.</text>
</comment>
<dbReference type="InterPro" id="IPR014729">
    <property type="entry name" value="Rossmann-like_a/b/a_fold"/>
</dbReference>
<dbReference type="Proteomes" id="UP000005953">
    <property type="component" value="Unassembled WGS sequence"/>
</dbReference>
<dbReference type="AlphaFoldDB" id="A4BIW2"/>
<sequence length="498" mass="56545">MVKSFNAGDRELVLESDIACADPVYLLRTSATSVAYSKNLIAILDVAKKEKLLEIDTKSMSFLLQSGVVPPPYTIYRNLYILSIGHKAKLKSVASNTEIEFFNDFPFYNHGRVAKAGFNANRLIELLASAIERRFDGLRSGFLYHSAGKDSNSIALALDRLGYQNKVDFITQDSPNNSLEPKISKKIAKKLGFSHTVLEPASIESDSSKEAVISFFKRSPLPSLDTVSLGYPLHQLQIPDIHSSNLIDGMGNDVYLGHIPAKWEYRNQFLSRFFSVALKFANKNYSASLAFFLSRTRAECTGINRMSYGDAKKIFSVVENVRGYWEGFDAQKLEYLDLRSAVRGVIHDQEVCIRKIRNFSTVSDSNLILPWADANVAEYMYHLNEKELFDRKALKNKLVLREMLFDKLGLNSDALGKMAYTVDSVAVVLQEKKWVKDIIQKCDLWDASCIGSYLDQLIVDAEGTKRYRNHAALIFYRLFMISGWWLYSDFLDHRRELS</sequence>
<evidence type="ECO:0000313" key="2">
    <source>
        <dbReference type="Proteomes" id="UP000005953"/>
    </source>
</evidence>